<reference evidence="3" key="1">
    <citation type="journal article" date="2019" name="Int. J. Syst. Evol. Microbiol.">
        <title>The Global Catalogue of Microorganisms (GCM) 10K type strain sequencing project: providing services to taxonomists for standard genome sequencing and annotation.</title>
        <authorList>
            <consortium name="The Broad Institute Genomics Platform"/>
            <consortium name="The Broad Institute Genome Sequencing Center for Infectious Disease"/>
            <person name="Wu L."/>
            <person name="Ma J."/>
        </authorList>
    </citation>
    <scope>NUCLEOTIDE SEQUENCE [LARGE SCALE GENOMIC DNA]</scope>
    <source>
        <strain evidence="3">CGMCC 4.7177</strain>
    </source>
</reference>
<dbReference type="EMBL" id="JBHUGI010000024">
    <property type="protein sequence ID" value="MFD1928199.1"/>
    <property type="molecule type" value="Genomic_DNA"/>
</dbReference>
<feature type="transmembrane region" description="Helical" evidence="1">
    <location>
        <begin position="7"/>
        <end position="28"/>
    </location>
</feature>
<dbReference type="RefSeq" id="WP_381537327.1">
    <property type="nucleotide sequence ID" value="NZ_JBHUGI010000024.1"/>
</dbReference>
<comment type="caution">
    <text evidence="2">The sequence shown here is derived from an EMBL/GenBank/DDBJ whole genome shotgun (WGS) entry which is preliminary data.</text>
</comment>
<evidence type="ECO:0000256" key="1">
    <source>
        <dbReference type="SAM" id="Phobius"/>
    </source>
</evidence>
<organism evidence="2 3">
    <name type="scientific">Sporosarcina siberiensis</name>
    <dbReference type="NCBI Taxonomy" id="1365606"/>
    <lineage>
        <taxon>Bacteria</taxon>
        <taxon>Bacillati</taxon>
        <taxon>Bacillota</taxon>
        <taxon>Bacilli</taxon>
        <taxon>Bacillales</taxon>
        <taxon>Caryophanaceae</taxon>
        <taxon>Sporosarcina</taxon>
    </lineage>
</organism>
<keyword evidence="3" id="KW-1185">Reference proteome</keyword>
<evidence type="ECO:0000313" key="2">
    <source>
        <dbReference type="EMBL" id="MFD1928199.1"/>
    </source>
</evidence>
<gene>
    <name evidence="2" type="ORF">ACFSFY_09025</name>
</gene>
<dbReference type="Proteomes" id="UP001597218">
    <property type="component" value="Unassembled WGS sequence"/>
</dbReference>
<evidence type="ECO:0000313" key="3">
    <source>
        <dbReference type="Proteomes" id="UP001597218"/>
    </source>
</evidence>
<proteinExistence type="predicted"/>
<accession>A0ABW4SID7</accession>
<feature type="transmembrane region" description="Helical" evidence="1">
    <location>
        <begin position="40"/>
        <end position="57"/>
    </location>
</feature>
<keyword evidence="1" id="KW-0472">Membrane</keyword>
<keyword evidence="1" id="KW-1133">Transmembrane helix</keyword>
<keyword evidence="1" id="KW-0812">Transmembrane</keyword>
<sequence>MMRYTVLFFLSLFLIGGSLWMLLDYFIPGAGVLGNEKLTVNFWMIIGSSMLIGVFSLRRAYQLYKIDTFKG</sequence>
<name>A0ABW4SID7_9BACL</name>
<protein>
    <submittedName>
        <fullName evidence="2">Uncharacterized protein</fullName>
    </submittedName>
</protein>